<dbReference type="SUPFAM" id="SSF48452">
    <property type="entry name" value="TPR-like"/>
    <property type="match status" value="2"/>
</dbReference>
<dbReference type="GO" id="GO:0043531">
    <property type="term" value="F:ADP binding"/>
    <property type="evidence" value="ECO:0007669"/>
    <property type="project" value="InterPro"/>
</dbReference>
<dbReference type="InterPro" id="IPR036388">
    <property type="entry name" value="WH-like_DNA-bd_sf"/>
</dbReference>
<gene>
    <name evidence="2" type="ORF">DC3_11950</name>
</gene>
<evidence type="ECO:0000313" key="2">
    <source>
        <dbReference type="EMBL" id="GEM45560.1"/>
    </source>
</evidence>
<dbReference type="Pfam" id="PF13181">
    <property type="entry name" value="TPR_8"/>
    <property type="match status" value="1"/>
</dbReference>
<dbReference type="InterPro" id="IPR027417">
    <property type="entry name" value="P-loop_NTPase"/>
</dbReference>
<comment type="caution">
    <text evidence="2">The sequence shown here is derived from an EMBL/GenBank/DDBJ whole genome shotgun (WGS) entry which is preliminary data.</text>
</comment>
<dbReference type="InterPro" id="IPR011990">
    <property type="entry name" value="TPR-like_helical_dom_sf"/>
</dbReference>
<dbReference type="SUPFAM" id="SSF52540">
    <property type="entry name" value="P-loop containing nucleoside triphosphate hydrolases"/>
    <property type="match status" value="1"/>
</dbReference>
<dbReference type="OrthoDB" id="3194665at2"/>
<reference evidence="2 3" key="1">
    <citation type="submission" date="2019-07" db="EMBL/GenBank/DDBJ databases">
        <title>Whole genome shotgun sequence of Deinococcus cellulosilyticus NBRC 106333.</title>
        <authorList>
            <person name="Hosoyama A."/>
            <person name="Uohara A."/>
            <person name="Ohji S."/>
            <person name="Ichikawa N."/>
        </authorList>
    </citation>
    <scope>NUCLEOTIDE SEQUENCE [LARGE SCALE GENOMIC DNA]</scope>
    <source>
        <strain evidence="2 3">NBRC 106333</strain>
    </source>
</reference>
<dbReference type="InterPro" id="IPR005158">
    <property type="entry name" value="BTAD"/>
</dbReference>
<dbReference type="Gene3D" id="1.25.40.10">
    <property type="entry name" value="Tetratricopeptide repeat domain"/>
    <property type="match status" value="2"/>
</dbReference>
<dbReference type="PANTHER" id="PTHR47691:SF3">
    <property type="entry name" value="HTH-TYPE TRANSCRIPTIONAL REGULATOR RV0890C-RELATED"/>
    <property type="match status" value="1"/>
</dbReference>
<dbReference type="Proteomes" id="UP000321306">
    <property type="component" value="Unassembled WGS sequence"/>
</dbReference>
<sequence length="992" mass="111651">MTVDLQYLGPFNAKIAQQDIRVPTRKCWALLLYLSLHPGWHAREQVADLLWPQGSVQQGRTSLRKAIGHLRAIPADSEPLVLATREQVQWNSSVRPSTDLDRLNALLQQHLLTPAGLDEVEALIRGPFLQGFSMPTESALEELLEVRRVQVHRALDSRLQHHVTTQVEQKRLKEAIRLLQCRLKLDPLLEDAYLQWMDLLLQQDHVQEARQVHQELTLRFQQELGLQYPQGWETLQAAHLTAQVSTAKPAPVPTEGPQWIPEPMTSFVGRARERQELRDLLGRPHCRLLTVHGSGGVGKTRLVLKLLQDQPLEGYTWLGIPVENLTTVEEVQLALFSALSLVSSETGDLMQPVVQYLQDRQVVLVLDNTEHLPQEPLRGWIRVLLGATRHLKVVLTSRRVLNLEMEYIYSLQGMGLQAQTGLLSEALQFLQTRLEQSGLEAVPSNFAPLQQICTFLAGNPLALEMVAGWLKCLTAEDVVHLLQTGSMQLEFASHHAAVRHRSMQDVIEHSVSLLDPPLKDHLIRLGVFQGGWTLQGAAPLGIHLRDLRQLMDASLIHFNQHGRYHMQPLVHLYCEQHLSQHPDAAALRQGFCVSQLQALQQLQVPMLDQHQVKAALDQIEQEWLNLRAALAQVDGQENLVLTACWLLTQHAELRGQFLSAIQLLEGTLLRQTDGRVRSQIRGALSYLYMRVGWIAASMETGMSEVTPLLGMTDLESHWACWTLLQGLASCEMQKGHMGRALEWYGQAEELSRHDVHFSKAPALQDQARFRNAISHIGMALILIDLEHWERARLHLQDAQRVLKGCRSPYWCYLYWVEGRILHRTGHSAHALDALRTGATLAQHMGYHTLLLHIKKDLGDALLVLGHHMEARRVLEEGFQLSGQAGNTWAGVDILHSLGEVYEALNQPAAALKAYQEAIQCAGSSGVLHFATRAIERALVVLRALGRDEQAQLLESWHPARAPSLLLERGHAEARGGLEWIFHTALLDQEPPA</sequence>
<dbReference type="SMART" id="SM01043">
    <property type="entry name" value="BTAD"/>
    <property type="match status" value="1"/>
</dbReference>
<dbReference type="PANTHER" id="PTHR47691">
    <property type="entry name" value="REGULATOR-RELATED"/>
    <property type="match status" value="1"/>
</dbReference>
<dbReference type="SMART" id="SM00028">
    <property type="entry name" value="TPR"/>
    <property type="match status" value="3"/>
</dbReference>
<dbReference type="Pfam" id="PF13401">
    <property type="entry name" value="AAA_22"/>
    <property type="match status" value="1"/>
</dbReference>
<dbReference type="Gene3D" id="3.40.50.300">
    <property type="entry name" value="P-loop containing nucleotide triphosphate hydrolases"/>
    <property type="match status" value="1"/>
</dbReference>
<dbReference type="InterPro" id="IPR019734">
    <property type="entry name" value="TPR_rpt"/>
</dbReference>
<evidence type="ECO:0000259" key="1">
    <source>
        <dbReference type="SMART" id="SM01043"/>
    </source>
</evidence>
<keyword evidence="3" id="KW-1185">Reference proteome</keyword>
<dbReference type="Gene3D" id="1.10.10.10">
    <property type="entry name" value="Winged helix-like DNA-binding domain superfamily/Winged helix DNA-binding domain"/>
    <property type="match status" value="1"/>
</dbReference>
<protein>
    <recommendedName>
        <fullName evidence="1">Bacterial transcriptional activator domain-containing protein</fullName>
    </recommendedName>
</protein>
<dbReference type="InterPro" id="IPR049945">
    <property type="entry name" value="AAA_22"/>
</dbReference>
<dbReference type="EMBL" id="BJXB01000004">
    <property type="protein sequence ID" value="GEM45560.1"/>
    <property type="molecule type" value="Genomic_DNA"/>
</dbReference>
<proteinExistence type="predicted"/>
<name>A0A511MY89_DEIC1</name>
<accession>A0A511MY89</accession>
<evidence type="ECO:0000313" key="3">
    <source>
        <dbReference type="Proteomes" id="UP000321306"/>
    </source>
</evidence>
<dbReference type="Pfam" id="PF03704">
    <property type="entry name" value="BTAD"/>
    <property type="match status" value="1"/>
</dbReference>
<dbReference type="AlphaFoldDB" id="A0A511MY89"/>
<dbReference type="PRINTS" id="PR00364">
    <property type="entry name" value="DISEASERSIST"/>
</dbReference>
<dbReference type="RefSeq" id="WP_146883015.1">
    <property type="nucleotide sequence ID" value="NZ_BJXB01000004.1"/>
</dbReference>
<feature type="domain" description="Bacterial transcriptional activator" evidence="1">
    <location>
        <begin position="98"/>
        <end position="240"/>
    </location>
</feature>
<organism evidence="2 3">
    <name type="scientific">Deinococcus cellulosilyticus (strain DSM 18568 / NBRC 106333 / KACC 11606 / 5516J-15)</name>
    <dbReference type="NCBI Taxonomy" id="1223518"/>
    <lineage>
        <taxon>Bacteria</taxon>
        <taxon>Thermotogati</taxon>
        <taxon>Deinococcota</taxon>
        <taxon>Deinococci</taxon>
        <taxon>Deinococcales</taxon>
        <taxon>Deinococcaceae</taxon>
        <taxon>Deinococcus</taxon>
    </lineage>
</organism>